<keyword evidence="12" id="KW-1185">Reference proteome</keyword>
<comment type="similarity">
    <text evidence="1 10">Belongs to the thymidine kinase family.</text>
</comment>
<keyword evidence="4 9" id="KW-0547">Nucleotide-binding</keyword>
<dbReference type="PANTHER" id="PTHR11441">
    <property type="entry name" value="THYMIDINE KINASE"/>
    <property type="match status" value="1"/>
</dbReference>
<dbReference type="Gene3D" id="3.30.60.20">
    <property type="match status" value="1"/>
</dbReference>
<evidence type="ECO:0000256" key="1">
    <source>
        <dbReference type="ARBA" id="ARBA00007587"/>
    </source>
</evidence>
<sequence length="204" mass="22500">MALNKKGKLQVVFGPMFSGKSSELIRRVQRYHLAGYKCLVVRYAHDNRYSADSVVTHDGVSLKAVLASKLSEIATLSEKFDVIGIDEGQFFPDILHFCSTQSDNGKKVVVAALDGTYQRLPFGDVLNLIPYAEKVTKLNSICMSCSADAPFTKRITSDTEVEVIGGADKYMAVCQSCYVKEPTVARSPFKNPRPPQNLTKVDLL</sequence>
<protein>
    <recommendedName>
        <fullName evidence="9">Thymidine kinase</fullName>
        <ecNumber evidence="9">2.7.1.21</ecNumber>
    </recommendedName>
</protein>
<dbReference type="Gene3D" id="3.40.50.300">
    <property type="entry name" value="P-loop containing nucleotide triphosphate hydrolases"/>
    <property type="match status" value="1"/>
</dbReference>
<reference evidence="11 12" key="1">
    <citation type="submission" date="2023-09" db="EMBL/GenBank/DDBJ databases">
        <title>Nesidiocoris tenuis whole genome shotgun sequence.</title>
        <authorList>
            <person name="Shibata T."/>
            <person name="Shimoda M."/>
            <person name="Kobayashi T."/>
            <person name="Uehara T."/>
        </authorList>
    </citation>
    <scope>NUCLEOTIDE SEQUENCE [LARGE SCALE GENOMIC DNA]</scope>
    <source>
        <strain evidence="11 12">Japan</strain>
    </source>
</reference>
<dbReference type="Proteomes" id="UP001307889">
    <property type="component" value="Chromosome 6"/>
</dbReference>
<dbReference type="EMBL" id="AP028914">
    <property type="protein sequence ID" value="BES95638.1"/>
    <property type="molecule type" value="Genomic_DNA"/>
</dbReference>
<evidence type="ECO:0000256" key="9">
    <source>
        <dbReference type="RuleBase" id="RU000544"/>
    </source>
</evidence>
<keyword evidence="6 9" id="KW-0067">ATP-binding</keyword>
<organism evidence="11 12">
    <name type="scientific">Nesidiocoris tenuis</name>
    <dbReference type="NCBI Taxonomy" id="355587"/>
    <lineage>
        <taxon>Eukaryota</taxon>
        <taxon>Metazoa</taxon>
        <taxon>Ecdysozoa</taxon>
        <taxon>Arthropoda</taxon>
        <taxon>Hexapoda</taxon>
        <taxon>Insecta</taxon>
        <taxon>Pterygota</taxon>
        <taxon>Neoptera</taxon>
        <taxon>Paraneoptera</taxon>
        <taxon>Hemiptera</taxon>
        <taxon>Heteroptera</taxon>
        <taxon>Panheteroptera</taxon>
        <taxon>Cimicomorpha</taxon>
        <taxon>Miridae</taxon>
        <taxon>Dicyphina</taxon>
        <taxon>Nesidiocoris</taxon>
    </lineage>
</organism>
<evidence type="ECO:0000256" key="7">
    <source>
        <dbReference type="ARBA" id="ARBA00046642"/>
    </source>
</evidence>
<name>A0ABN7ATV9_9HEMI</name>
<proteinExistence type="inferred from homology"/>
<dbReference type="SUPFAM" id="SSF57716">
    <property type="entry name" value="Glucocorticoid receptor-like (DNA-binding domain)"/>
    <property type="match status" value="1"/>
</dbReference>
<evidence type="ECO:0000256" key="5">
    <source>
        <dbReference type="ARBA" id="ARBA00022777"/>
    </source>
</evidence>
<keyword evidence="3 9" id="KW-0808">Transferase</keyword>
<evidence type="ECO:0000313" key="11">
    <source>
        <dbReference type="EMBL" id="BES95638.1"/>
    </source>
</evidence>
<dbReference type="PANTHER" id="PTHR11441:SF0">
    <property type="entry name" value="THYMIDINE KINASE, CYTOSOLIC"/>
    <property type="match status" value="1"/>
</dbReference>
<dbReference type="SUPFAM" id="SSF52540">
    <property type="entry name" value="P-loop containing nucleoside triphosphate hydrolases"/>
    <property type="match status" value="1"/>
</dbReference>
<keyword evidence="2 9" id="KW-0237">DNA synthesis</keyword>
<comment type="catalytic activity">
    <reaction evidence="8">
        <text>thymidine + ATP = dTMP + ADP + H(+)</text>
        <dbReference type="Rhea" id="RHEA:19129"/>
        <dbReference type="ChEBI" id="CHEBI:15378"/>
        <dbReference type="ChEBI" id="CHEBI:17748"/>
        <dbReference type="ChEBI" id="CHEBI:30616"/>
        <dbReference type="ChEBI" id="CHEBI:63528"/>
        <dbReference type="ChEBI" id="CHEBI:456216"/>
        <dbReference type="EC" id="2.7.1.21"/>
    </reaction>
    <physiologicalReaction direction="left-to-right" evidence="8">
        <dbReference type="Rhea" id="RHEA:19130"/>
    </physiologicalReaction>
</comment>
<evidence type="ECO:0000256" key="3">
    <source>
        <dbReference type="ARBA" id="ARBA00022679"/>
    </source>
</evidence>
<evidence type="ECO:0000256" key="8">
    <source>
        <dbReference type="ARBA" id="ARBA00048113"/>
    </source>
</evidence>
<accession>A0ABN7ATV9</accession>
<dbReference type="Pfam" id="PF00265">
    <property type="entry name" value="TK"/>
    <property type="match status" value="1"/>
</dbReference>
<evidence type="ECO:0000313" key="12">
    <source>
        <dbReference type="Proteomes" id="UP001307889"/>
    </source>
</evidence>
<dbReference type="EC" id="2.7.1.21" evidence="9"/>
<dbReference type="InterPro" id="IPR001267">
    <property type="entry name" value="Thymidine_kinase"/>
</dbReference>
<evidence type="ECO:0000256" key="2">
    <source>
        <dbReference type="ARBA" id="ARBA00022634"/>
    </source>
</evidence>
<comment type="subunit">
    <text evidence="7">Homotetramer. Tetramerization from dimerization is induced by ATP and increases catalytic efficiency due to a high affinity for thymidine. Tetramerization is inhibited by phosphorylation at Ser-13. Interacts (via the KEN box) with FZR1.</text>
</comment>
<dbReference type="PIRSF" id="PIRSF035805">
    <property type="entry name" value="TK_cell"/>
    <property type="match status" value="1"/>
</dbReference>
<gene>
    <name evidence="11" type="ORF">NTJ_08447</name>
</gene>
<evidence type="ECO:0000256" key="6">
    <source>
        <dbReference type="ARBA" id="ARBA00022840"/>
    </source>
</evidence>
<evidence type="ECO:0000256" key="10">
    <source>
        <dbReference type="RuleBase" id="RU004165"/>
    </source>
</evidence>
<keyword evidence="5 9" id="KW-0418">Kinase</keyword>
<evidence type="ECO:0000256" key="4">
    <source>
        <dbReference type="ARBA" id="ARBA00022741"/>
    </source>
</evidence>
<dbReference type="InterPro" id="IPR027417">
    <property type="entry name" value="P-loop_NTPase"/>
</dbReference>